<gene>
    <name evidence="3" type="ORF">BYL167_LOCUS55241</name>
    <name evidence="2" type="ORF">CJN711_LOCUS28331</name>
</gene>
<dbReference type="AlphaFoldDB" id="A0A815UJB5"/>
<evidence type="ECO:0000256" key="1">
    <source>
        <dbReference type="SAM" id="SignalP"/>
    </source>
</evidence>
<organism evidence="2 4">
    <name type="scientific">Rotaria magnacalcarata</name>
    <dbReference type="NCBI Taxonomy" id="392030"/>
    <lineage>
        <taxon>Eukaryota</taxon>
        <taxon>Metazoa</taxon>
        <taxon>Spiralia</taxon>
        <taxon>Gnathifera</taxon>
        <taxon>Rotifera</taxon>
        <taxon>Eurotatoria</taxon>
        <taxon>Bdelloidea</taxon>
        <taxon>Philodinida</taxon>
        <taxon>Philodinidae</taxon>
        <taxon>Rotaria</taxon>
    </lineage>
</organism>
<dbReference type="Proteomes" id="UP000663855">
    <property type="component" value="Unassembled WGS sequence"/>
</dbReference>
<dbReference type="EMBL" id="CAJNOV010013395">
    <property type="protein sequence ID" value="CAF1519941.1"/>
    <property type="molecule type" value="Genomic_DNA"/>
</dbReference>
<proteinExistence type="predicted"/>
<evidence type="ECO:0000313" key="4">
    <source>
        <dbReference type="Proteomes" id="UP000663855"/>
    </source>
</evidence>
<keyword evidence="1" id="KW-0732">Signal</keyword>
<protein>
    <submittedName>
        <fullName evidence="2">Uncharacterized protein</fullName>
    </submittedName>
</protein>
<dbReference type="EMBL" id="CAJOBH010203776">
    <property type="protein sequence ID" value="CAF4993681.1"/>
    <property type="molecule type" value="Genomic_DNA"/>
</dbReference>
<accession>A0A815UJB5</accession>
<reference evidence="2" key="1">
    <citation type="submission" date="2021-02" db="EMBL/GenBank/DDBJ databases">
        <authorList>
            <person name="Nowell W R."/>
        </authorList>
    </citation>
    <scope>NUCLEOTIDE SEQUENCE</scope>
</reference>
<feature type="signal peptide" evidence="1">
    <location>
        <begin position="1"/>
        <end position="20"/>
    </location>
</feature>
<dbReference type="Proteomes" id="UP000681967">
    <property type="component" value="Unassembled WGS sequence"/>
</dbReference>
<name>A0A815UJB5_9BILA</name>
<evidence type="ECO:0000313" key="3">
    <source>
        <dbReference type="EMBL" id="CAF4993681.1"/>
    </source>
</evidence>
<sequence>MLMIYSAIFTLFLTPRFSAAIAVYIGNLTVGAPSTGNLSVGAPSTRNLIVGAPSTRNLSVGAPSTRNLIVGAPAIVYSAVIYNARRSRIRCTVFRSQPSGPTLTSTPITVGRKKYHLVKEVTYNMGTGTAAAIIQKIQCGNLVVNAPFANVTSPVKNWEFRVERNQIVSVGPSSYRTQHRIRHRIKHRIWHRIKHRTQWYTRRYTRQYTQQQ</sequence>
<comment type="caution">
    <text evidence="2">The sequence shown here is derived from an EMBL/GenBank/DDBJ whole genome shotgun (WGS) entry which is preliminary data.</text>
</comment>
<feature type="chain" id="PRO_5036228957" evidence="1">
    <location>
        <begin position="21"/>
        <end position="212"/>
    </location>
</feature>
<evidence type="ECO:0000313" key="2">
    <source>
        <dbReference type="EMBL" id="CAF1519941.1"/>
    </source>
</evidence>